<feature type="signal peptide" evidence="1">
    <location>
        <begin position="1"/>
        <end position="17"/>
    </location>
</feature>
<protein>
    <submittedName>
        <fullName evidence="2">Uncharacterized protein</fullName>
    </submittedName>
</protein>
<comment type="caution">
    <text evidence="2">The sequence shown here is derived from an EMBL/GenBank/DDBJ whole genome shotgun (WGS) entry which is preliminary data.</text>
</comment>
<dbReference type="EMBL" id="JAPEVA010000011">
    <property type="protein sequence ID" value="KAJ4409508.1"/>
    <property type="molecule type" value="Genomic_DNA"/>
</dbReference>
<dbReference type="AlphaFoldDB" id="A0A9W8ZJ13"/>
<evidence type="ECO:0000313" key="3">
    <source>
        <dbReference type="Proteomes" id="UP001140510"/>
    </source>
</evidence>
<accession>A0A9W8ZJ13</accession>
<organism evidence="2 3">
    <name type="scientific">Didymella pomorum</name>
    <dbReference type="NCBI Taxonomy" id="749634"/>
    <lineage>
        <taxon>Eukaryota</taxon>
        <taxon>Fungi</taxon>
        <taxon>Dikarya</taxon>
        <taxon>Ascomycota</taxon>
        <taxon>Pezizomycotina</taxon>
        <taxon>Dothideomycetes</taxon>
        <taxon>Pleosporomycetidae</taxon>
        <taxon>Pleosporales</taxon>
        <taxon>Pleosporineae</taxon>
        <taxon>Didymellaceae</taxon>
        <taxon>Didymella</taxon>
    </lineage>
</organism>
<keyword evidence="3" id="KW-1185">Reference proteome</keyword>
<evidence type="ECO:0000313" key="2">
    <source>
        <dbReference type="EMBL" id="KAJ4409508.1"/>
    </source>
</evidence>
<name>A0A9W8ZJ13_9PLEO</name>
<keyword evidence="1" id="KW-0732">Signal</keyword>
<proteinExistence type="predicted"/>
<dbReference type="Proteomes" id="UP001140510">
    <property type="component" value="Unassembled WGS sequence"/>
</dbReference>
<dbReference type="OrthoDB" id="3798072at2759"/>
<reference evidence="2" key="1">
    <citation type="submission" date="2022-10" db="EMBL/GenBank/DDBJ databases">
        <title>Tapping the CABI collections for fungal endophytes: first genome assemblies for Collariella, Neodidymelliopsis, Ascochyta clinopodiicola, Didymella pomorum, Didymosphaeria variabile, Neocosmospora piperis and Neocucurbitaria cava.</title>
        <authorList>
            <person name="Hill R."/>
        </authorList>
    </citation>
    <scope>NUCLEOTIDE SEQUENCE</scope>
    <source>
        <strain evidence="2">IMI 355091</strain>
    </source>
</reference>
<gene>
    <name evidence="2" type="ORF">N0V91_002429</name>
</gene>
<sequence length="430" mass="47257">MALFMAIFTLLFAVTTATWSNTDVETHTACTTQYGPVKNTTELWLDYWSTDSYTTSAWSYFSKTELLTLKPSTTTLSATSTSTSYLYPADNWTTTVYTSTYYDTYQSTQTKTVSSTTTITVSQVETLTVPALDGFVAVASAYPSAAKKTNSWEYSVPDGWEVHDVFWTTEIQGLPTITASTIEPIVDYFGYSGYISRRSEPSAGQPLRVDCTETVQSNNFYTTSYITLSGPRATFTRTEVVATETSTFTVHTKPTAPPPTSVYTIEDTLWATNTSYVTETVTATRTATETVYPSTTSVLAACASANIVDSYDGHWLRDSPSWFTDGGNYTKQQIFSWDDGSIDSTEACCARAVVDPKTIFWRYTNDWSQGCEIWKGDATSCPAAAGVNGTSGSKVDVQVYYEPIADQGYWSSWDVGNGACGNVGFLSLWE</sequence>
<evidence type="ECO:0000256" key="1">
    <source>
        <dbReference type="SAM" id="SignalP"/>
    </source>
</evidence>
<feature type="chain" id="PRO_5040875054" evidence="1">
    <location>
        <begin position="18"/>
        <end position="430"/>
    </location>
</feature>